<proteinExistence type="predicted"/>
<dbReference type="AlphaFoldDB" id="A0A1F6FG54"/>
<protein>
    <submittedName>
        <fullName evidence="1">Uncharacterized protein</fullName>
    </submittedName>
</protein>
<reference evidence="1 2" key="1">
    <citation type="journal article" date="2016" name="Nat. Commun.">
        <title>Thousands of microbial genomes shed light on interconnected biogeochemical processes in an aquifer system.</title>
        <authorList>
            <person name="Anantharaman K."/>
            <person name="Brown C.T."/>
            <person name="Hug L.A."/>
            <person name="Sharon I."/>
            <person name="Castelle C.J."/>
            <person name="Probst A.J."/>
            <person name="Thomas B.C."/>
            <person name="Singh A."/>
            <person name="Wilkins M.J."/>
            <person name="Karaoz U."/>
            <person name="Brodie E.L."/>
            <person name="Williams K.H."/>
            <person name="Hubbard S.S."/>
            <person name="Banfield J.F."/>
        </authorList>
    </citation>
    <scope>NUCLEOTIDE SEQUENCE [LARGE SCALE GENOMIC DNA]</scope>
</reference>
<gene>
    <name evidence="1" type="ORF">A3G90_02050</name>
</gene>
<name>A0A1F6FG54_9BACT</name>
<sequence>MSFENTSNAEVPSRVELNDAIRQYEESVLLPQVERLSKGAYSALYNEYNQGKFGFTFIDFALCKDIETVSELLNKLETTDDESERRVVAGQIAKELVK</sequence>
<dbReference type="STRING" id="1798525.A3G90_02050"/>
<accession>A0A1F6FG54</accession>
<dbReference type="Proteomes" id="UP000177325">
    <property type="component" value="Unassembled WGS sequence"/>
</dbReference>
<comment type="caution">
    <text evidence="1">The sequence shown here is derived from an EMBL/GenBank/DDBJ whole genome shotgun (WGS) entry which is preliminary data.</text>
</comment>
<evidence type="ECO:0000313" key="1">
    <source>
        <dbReference type="EMBL" id="OGG84842.1"/>
    </source>
</evidence>
<organism evidence="1 2">
    <name type="scientific">Candidatus Kaiserbacteria bacterium RIFCSPLOWO2_12_FULL_45_26</name>
    <dbReference type="NCBI Taxonomy" id="1798525"/>
    <lineage>
        <taxon>Bacteria</taxon>
        <taxon>Candidatus Kaiseribacteriota</taxon>
    </lineage>
</organism>
<evidence type="ECO:0000313" key="2">
    <source>
        <dbReference type="Proteomes" id="UP000177325"/>
    </source>
</evidence>
<dbReference type="EMBL" id="MFMM01000001">
    <property type="protein sequence ID" value="OGG84842.1"/>
    <property type="molecule type" value="Genomic_DNA"/>
</dbReference>